<feature type="domain" description="FAD dependent oxidoreductase" evidence="6">
    <location>
        <begin position="16"/>
        <end position="388"/>
    </location>
</feature>
<comment type="caution">
    <text evidence="7">The sequence shown here is derived from an EMBL/GenBank/DDBJ whole genome shotgun (WGS) entry which is preliminary data.</text>
</comment>
<dbReference type="PANTHER" id="PTHR43104:SF4">
    <property type="entry name" value="L-2-HYDROXYGLUTARATE DEHYDROGENASE, MITOCHONDRIAL"/>
    <property type="match status" value="1"/>
</dbReference>
<comment type="similarity">
    <text evidence="5">Belongs to the L2HGDH family.</text>
</comment>
<keyword evidence="2" id="KW-0285">Flavoprotein</keyword>
<dbReference type="AlphaFoldDB" id="A0A972F8W2"/>
<evidence type="ECO:0000256" key="2">
    <source>
        <dbReference type="ARBA" id="ARBA00022630"/>
    </source>
</evidence>
<proteinExistence type="inferred from homology"/>
<keyword evidence="3" id="KW-0274">FAD</keyword>
<dbReference type="PANTHER" id="PTHR43104">
    <property type="entry name" value="L-2-HYDROXYGLUTARATE DEHYDROGENASE, MITOCHONDRIAL"/>
    <property type="match status" value="1"/>
</dbReference>
<accession>A0A972F8W2</accession>
<keyword evidence="4" id="KW-0560">Oxidoreductase</keyword>
<dbReference type="SUPFAM" id="SSF51905">
    <property type="entry name" value="FAD/NAD(P)-binding domain"/>
    <property type="match status" value="1"/>
</dbReference>
<keyword evidence="8" id="KW-1185">Reference proteome</keyword>
<evidence type="ECO:0000256" key="1">
    <source>
        <dbReference type="ARBA" id="ARBA00001974"/>
    </source>
</evidence>
<evidence type="ECO:0000313" key="7">
    <source>
        <dbReference type="EMBL" id="NMG04363.1"/>
    </source>
</evidence>
<dbReference type="RefSeq" id="WP_168989036.1">
    <property type="nucleotide sequence ID" value="NZ_CAWPHM010000016.1"/>
</dbReference>
<organism evidence="7 8">
    <name type="scientific">Azoarcus taiwanensis</name>
    <dbReference type="NCBI Taxonomy" id="666964"/>
    <lineage>
        <taxon>Bacteria</taxon>
        <taxon>Pseudomonadati</taxon>
        <taxon>Pseudomonadota</taxon>
        <taxon>Betaproteobacteria</taxon>
        <taxon>Rhodocyclales</taxon>
        <taxon>Zoogloeaceae</taxon>
        <taxon>Azoarcus</taxon>
    </lineage>
</organism>
<reference evidence="7" key="1">
    <citation type="submission" date="2019-12" db="EMBL/GenBank/DDBJ databases">
        <title>Comparative genomics gives insights into the taxonomy of the Azoarcus-Aromatoleum group and reveals separate origins of nif in the plant-associated Azoarcus and non-plant-associated Aromatoleum sub-groups.</title>
        <authorList>
            <person name="Lafos M."/>
            <person name="Maluk M."/>
            <person name="Batista M."/>
            <person name="Junghare M."/>
            <person name="Carmona M."/>
            <person name="Faoro H."/>
            <person name="Cruz L.M."/>
            <person name="Battistoni F."/>
            <person name="De Souza E."/>
            <person name="Pedrosa F."/>
            <person name="Chen W.-M."/>
            <person name="Poole P.S."/>
            <person name="Dixon R.A."/>
            <person name="James E.K."/>
        </authorList>
    </citation>
    <scope>NUCLEOTIDE SEQUENCE</scope>
    <source>
        <strain evidence="7">NSC3</strain>
    </source>
</reference>
<dbReference type="EMBL" id="WTVM01000114">
    <property type="protein sequence ID" value="NMG04363.1"/>
    <property type="molecule type" value="Genomic_DNA"/>
</dbReference>
<dbReference type="Gene3D" id="3.30.9.10">
    <property type="entry name" value="D-Amino Acid Oxidase, subunit A, domain 2"/>
    <property type="match status" value="1"/>
</dbReference>
<protein>
    <submittedName>
        <fullName evidence="7">FAD-dependent oxidoreductase</fullName>
    </submittedName>
</protein>
<dbReference type="Proteomes" id="UP000599523">
    <property type="component" value="Unassembled WGS sequence"/>
</dbReference>
<evidence type="ECO:0000313" key="8">
    <source>
        <dbReference type="Proteomes" id="UP000599523"/>
    </source>
</evidence>
<sequence>MSQVTHIRDEETETVDCVVIGAGVVGLACARAMALAGHQVLILEAAGAFGTGASSRNSEVIHAGLYYPAGSLKAQLCVRGRHLLYEYCRERGIAHRQCGKLVVATGEAQRAALEDIHAQALANGVDDVRLIEAAEARSMEPALACVAALHSPSTGIVDSHGLMLNLLGDAENAGAMLVLQTPVTGADHAGARIVLHCGGDTPMRLAATTVINAAGLFSTLLAAHLPRLQSVVLPSPHFAKGNYFSLNGRSPFSHLIYPVPEPGGLGVHLTLDLQGRGRFGPDVEWLDDPASDASPQPVGVPLDYVVNPARMKDFETEIRRYWPDLPTDALSPDYAGIRAKIVGPGEPAADFVIEDETLHGTPGLVNLLGIESPGLTASLAIAEVVAARLRRD</sequence>
<dbReference type="Gene3D" id="3.50.50.60">
    <property type="entry name" value="FAD/NAD(P)-binding domain"/>
    <property type="match status" value="1"/>
</dbReference>
<name>A0A972F8W2_9RHOO</name>
<comment type="cofactor">
    <cofactor evidence="1">
        <name>FAD</name>
        <dbReference type="ChEBI" id="CHEBI:57692"/>
    </cofactor>
</comment>
<evidence type="ECO:0000256" key="5">
    <source>
        <dbReference type="ARBA" id="ARBA00037941"/>
    </source>
</evidence>
<dbReference type="Pfam" id="PF01266">
    <property type="entry name" value="DAO"/>
    <property type="match status" value="1"/>
</dbReference>
<dbReference type="InterPro" id="IPR006076">
    <property type="entry name" value="FAD-dep_OxRdtase"/>
</dbReference>
<evidence type="ECO:0000259" key="6">
    <source>
        <dbReference type="Pfam" id="PF01266"/>
    </source>
</evidence>
<evidence type="ECO:0000256" key="3">
    <source>
        <dbReference type="ARBA" id="ARBA00022827"/>
    </source>
</evidence>
<dbReference type="InterPro" id="IPR036188">
    <property type="entry name" value="FAD/NAD-bd_sf"/>
</dbReference>
<evidence type="ECO:0000256" key="4">
    <source>
        <dbReference type="ARBA" id="ARBA00023002"/>
    </source>
</evidence>
<dbReference type="GO" id="GO:0047545">
    <property type="term" value="F:(S)-2-hydroxyglutarate dehydrogenase activity"/>
    <property type="evidence" value="ECO:0007669"/>
    <property type="project" value="TreeGrafter"/>
</dbReference>
<gene>
    <name evidence="7" type="ORF">GPA21_15500</name>
</gene>